<keyword evidence="1" id="KW-0812">Transmembrane</keyword>
<feature type="transmembrane region" description="Helical" evidence="1">
    <location>
        <begin position="12"/>
        <end position="31"/>
    </location>
</feature>
<evidence type="ECO:0000259" key="2">
    <source>
        <dbReference type="Pfam" id="PF13229"/>
    </source>
</evidence>
<protein>
    <recommendedName>
        <fullName evidence="2">Right handed beta helix domain-containing protein</fullName>
    </recommendedName>
</protein>
<gene>
    <name evidence="3" type="ORF">LCGC14_1946560</name>
</gene>
<dbReference type="SUPFAM" id="SSF51126">
    <property type="entry name" value="Pectin lyase-like"/>
    <property type="match status" value="2"/>
</dbReference>
<organism evidence="3">
    <name type="scientific">marine sediment metagenome</name>
    <dbReference type="NCBI Taxonomy" id="412755"/>
    <lineage>
        <taxon>unclassified sequences</taxon>
        <taxon>metagenomes</taxon>
        <taxon>ecological metagenomes</taxon>
    </lineage>
</organism>
<dbReference type="AlphaFoldDB" id="A0A0F9HX33"/>
<dbReference type="InterPro" id="IPR011050">
    <property type="entry name" value="Pectin_lyase_fold/virulence"/>
</dbReference>
<dbReference type="Pfam" id="PF13229">
    <property type="entry name" value="Beta_helix"/>
    <property type="match status" value="1"/>
</dbReference>
<dbReference type="InterPro" id="IPR006626">
    <property type="entry name" value="PbH1"/>
</dbReference>
<dbReference type="Gene3D" id="2.160.20.10">
    <property type="entry name" value="Single-stranded right-handed beta-helix, Pectin lyase-like"/>
    <property type="match status" value="1"/>
</dbReference>
<dbReference type="InterPro" id="IPR012334">
    <property type="entry name" value="Pectin_lyas_fold"/>
</dbReference>
<keyword evidence="1" id="KW-0472">Membrane</keyword>
<accession>A0A0F9HX33</accession>
<dbReference type="EMBL" id="LAZR01021167">
    <property type="protein sequence ID" value="KKL86255.1"/>
    <property type="molecule type" value="Genomic_DNA"/>
</dbReference>
<name>A0A0F9HX33_9ZZZZ</name>
<dbReference type="NCBIfam" id="TIGR03804">
    <property type="entry name" value="para_beta_helix"/>
    <property type="match status" value="1"/>
</dbReference>
<keyword evidence="1" id="KW-1133">Transmembrane helix</keyword>
<dbReference type="InterPro" id="IPR022441">
    <property type="entry name" value="Para_beta_helix_rpt-2"/>
</dbReference>
<proteinExistence type="predicted"/>
<evidence type="ECO:0000256" key="1">
    <source>
        <dbReference type="SAM" id="Phobius"/>
    </source>
</evidence>
<dbReference type="PANTHER" id="PTHR11319:SF35">
    <property type="entry name" value="OUTER MEMBRANE PROTEIN PMPC-RELATED"/>
    <property type="match status" value="1"/>
</dbReference>
<dbReference type="InterPro" id="IPR039448">
    <property type="entry name" value="Beta_helix"/>
</dbReference>
<feature type="domain" description="Right handed beta helix" evidence="2">
    <location>
        <begin position="193"/>
        <end position="357"/>
    </location>
</feature>
<dbReference type="PANTHER" id="PTHR11319">
    <property type="entry name" value="G PROTEIN-COUPLED RECEPTOR-RELATED"/>
    <property type="match status" value="1"/>
</dbReference>
<sequence length="761" mass="81775">MNLDKKIRKEVIIIGILLTLIFSVNLFLYKFSYKARNDINEKVNIIRNSSGNTWTVDDDGPSDFSTIQDAVNVAASGDTIFVYPGTYAEGSILIGEGITLDLNPGVILRFSTTNGLAIYGQLIAKGSEAEPIIFTSNQSSPVRGDWVGIVFTDSSIDAVFDEDGNHINGSIMQYCIVEYGGESSTPAIKIISSSPFIDHCIIKYNAYSGIYIQDSSLNLTNNIISNNSAYDGGGINIQSSVLTIKNNTISFNSAAHVGGGIFSWASTTTIIDNNIIYNSAYYTGGGIGYSGGNLNIEGNIISYNSVDYKGGGFGNYEGGATMTINGNIISNNIAGTGGGIYLSDWATFINNSIINNTAGTGGGISLSGRGATFIKNKFINNTAHDDGGGIYLIGFQPSEEVFFYSNDIINNYASIGKGGGIYVTGLPIISYNNIYNNTPYDIYNSNPLETPVNATNNWWGTTNVIEIQEHIYDWYDDASLGIVAYTPYTDGTKPILTSPADITYNEGSTGNEIIWTANDLNPTTYSITNNSVEFESGTWIDGQVFTIDIDGLFYGTYTFNITVYDIDGNCASDIVIVTIVGGTNPTLTNPADISYNEGSTGNEIVWTANDLNPDSYSITNNTVEFDSGTWVDGQTFTVDVDGLSCGTYTFNITVVDIDGNSVSDIVIVTVVDGTFPTLTSPADITFNEGDTGNEIAWTANDLNPATYSITKDGTEIEADNWVDGQTFTVDVDGLSYGTYTYVITVYDVDGNFAMDTVIVNV</sequence>
<comment type="caution">
    <text evidence="3">The sequence shown here is derived from an EMBL/GenBank/DDBJ whole genome shotgun (WGS) entry which is preliminary data.</text>
</comment>
<reference evidence="3" key="1">
    <citation type="journal article" date="2015" name="Nature">
        <title>Complex archaea that bridge the gap between prokaryotes and eukaryotes.</title>
        <authorList>
            <person name="Spang A."/>
            <person name="Saw J.H."/>
            <person name="Jorgensen S.L."/>
            <person name="Zaremba-Niedzwiedzka K."/>
            <person name="Martijn J."/>
            <person name="Lind A.E."/>
            <person name="van Eijk R."/>
            <person name="Schleper C."/>
            <person name="Guy L."/>
            <person name="Ettema T.J."/>
        </authorList>
    </citation>
    <scope>NUCLEOTIDE SEQUENCE</scope>
</reference>
<feature type="non-terminal residue" evidence="3">
    <location>
        <position position="761"/>
    </location>
</feature>
<evidence type="ECO:0000313" key="3">
    <source>
        <dbReference type="EMBL" id="KKL86255.1"/>
    </source>
</evidence>
<dbReference type="SMART" id="SM00710">
    <property type="entry name" value="PbH1"/>
    <property type="match status" value="8"/>
</dbReference>